<name>A0A5B8XGF3_9RICK</name>
<dbReference type="OrthoDB" id="9804278at2"/>
<accession>A0A5B8XGF3</accession>
<dbReference type="RefSeq" id="WP_146820659.1">
    <property type="nucleotide sequence ID" value="NZ_CP029077.1"/>
</dbReference>
<feature type="region of interest" description="Disordered" evidence="11">
    <location>
        <begin position="619"/>
        <end position="656"/>
    </location>
</feature>
<evidence type="ECO:0000259" key="12">
    <source>
        <dbReference type="SMART" id="SM00316"/>
    </source>
</evidence>
<dbReference type="GO" id="GO:0005737">
    <property type="term" value="C:cytoplasm"/>
    <property type="evidence" value="ECO:0007669"/>
    <property type="project" value="TreeGrafter"/>
</dbReference>
<keyword evidence="6" id="KW-0255">Endonuclease</keyword>
<dbReference type="InterPro" id="IPR019307">
    <property type="entry name" value="RNA-bd_AU-1/RNase_E/G"/>
</dbReference>
<evidence type="ECO:0000313" key="13">
    <source>
        <dbReference type="EMBL" id="QED23384.1"/>
    </source>
</evidence>
<keyword evidence="2" id="KW-1003">Cell membrane</keyword>
<feature type="region of interest" description="Disordered" evidence="11">
    <location>
        <begin position="580"/>
        <end position="599"/>
    </location>
</feature>
<dbReference type="Gene3D" id="3.40.1260.20">
    <property type="entry name" value="Ribonuclease E, catalytic domain"/>
    <property type="match status" value="1"/>
</dbReference>
<dbReference type="Gene3D" id="2.40.50.140">
    <property type="entry name" value="Nucleic acid-binding proteins"/>
    <property type="match status" value="1"/>
</dbReference>
<gene>
    <name evidence="13" type="ORF">Deia_00589</name>
</gene>
<dbReference type="GO" id="GO:0046872">
    <property type="term" value="F:metal ion binding"/>
    <property type="evidence" value="ECO:0007669"/>
    <property type="project" value="UniProtKB-KW"/>
</dbReference>
<evidence type="ECO:0000256" key="4">
    <source>
        <dbReference type="ARBA" id="ARBA00022722"/>
    </source>
</evidence>
<dbReference type="PANTHER" id="PTHR30001:SF1">
    <property type="entry name" value="RIBONUCLEASE E_G-LIKE PROTEIN, CHLOROPLASTIC"/>
    <property type="match status" value="1"/>
</dbReference>
<dbReference type="CDD" id="cd04453">
    <property type="entry name" value="S1_RNase_E"/>
    <property type="match status" value="1"/>
</dbReference>
<keyword evidence="9" id="KW-0694">RNA-binding</keyword>
<keyword evidence="4" id="KW-0540">Nuclease</keyword>
<dbReference type="Pfam" id="PF10150">
    <property type="entry name" value="RNase_E_G"/>
    <property type="match status" value="1"/>
</dbReference>
<dbReference type="GO" id="GO:0004519">
    <property type="term" value="F:endonuclease activity"/>
    <property type="evidence" value="ECO:0007669"/>
    <property type="project" value="UniProtKB-KW"/>
</dbReference>
<dbReference type="EMBL" id="CP029077">
    <property type="protein sequence ID" value="QED23384.1"/>
    <property type="molecule type" value="Genomic_DNA"/>
</dbReference>
<dbReference type="Proteomes" id="UP000321934">
    <property type="component" value="Chromosome"/>
</dbReference>
<keyword evidence="10" id="KW-0472">Membrane</keyword>
<organism evidence="13 14">
    <name type="scientific">Candidatus Deianiraea vastatrix</name>
    <dbReference type="NCBI Taxonomy" id="2163644"/>
    <lineage>
        <taxon>Bacteria</taxon>
        <taxon>Pseudomonadati</taxon>
        <taxon>Pseudomonadota</taxon>
        <taxon>Alphaproteobacteria</taxon>
        <taxon>Rickettsiales</taxon>
        <taxon>Candidatus Deianiraeaceae</taxon>
        <taxon>Candidatus Deianiraea</taxon>
    </lineage>
</organism>
<feature type="compositionally biased region" description="Basic residues" evidence="11">
    <location>
        <begin position="589"/>
        <end position="599"/>
    </location>
</feature>
<dbReference type="InterPro" id="IPR003029">
    <property type="entry name" value="S1_domain"/>
</dbReference>
<feature type="compositionally biased region" description="Basic residues" evidence="11">
    <location>
        <begin position="645"/>
        <end position="656"/>
    </location>
</feature>
<dbReference type="GO" id="GO:0004540">
    <property type="term" value="F:RNA nuclease activity"/>
    <property type="evidence" value="ECO:0007669"/>
    <property type="project" value="InterPro"/>
</dbReference>
<dbReference type="InterPro" id="IPR004659">
    <property type="entry name" value="RNase_E/G"/>
</dbReference>
<keyword evidence="7" id="KW-0378">Hydrolase</keyword>
<dbReference type="NCBIfam" id="TIGR00757">
    <property type="entry name" value="RNaseEG"/>
    <property type="match status" value="1"/>
</dbReference>
<dbReference type="InterPro" id="IPR012340">
    <property type="entry name" value="NA-bd_OB-fold"/>
</dbReference>
<keyword evidence="8" id="KW-0460">Magnesium</keyword>
<protein>
    <submittedName>
        <fullName evidence="13">Ribonuclease E</fullName>
    </submittedName>
</protein>
<dbReference type="SUPFAM" id="SSF50249">
    <property type="entry name" value="Nucleic acid-binding proteins"/>
    <property type="match status" value="1"/>
</dbReference>
<dbReference type="GO" id="GO:0006364">
    <property type="term" value="P:rRNA processing"/>
    <property type="evidence" value="ECO:0007669"/>
    <property type="project" value="TreeGrafter"/>
</dbReference>
<dbReference type="Pfam" id="PF00575">
    <property type="entry name" value="S1"/>
    <property type="match status" value="1"/>
</dbReference>
<comment type="cofactor">
    <cofactor evidence="1">
        <name>Mg(2+)</name>
        <dbReference type="ChEBI" id="CHEBI:18420"/>
    </cofactor>
</comment>
<evidence type="ECO:0000313" key="14">
    <source>
        <dbReference type="Proteomes" id="UP000321934"/>
    </source>
</evidence>
<evidence type="ECO:0000256" key="8">
    <source>
        <dbReference type="ARBA" id="ARBA00022842"/>
    </source>
</evidence>
<evidence type="ECO:0000256" key="11">
    <source>
        <dbReference type="SAM" id="MobiDB-lite"/>
    </source>
</evidence>
<evidence type="ECO:0000256" key="9">
    <source>
        <dbReference type="ARBA" id="ARBA00022884"/>
    </source>
</evidence>
<reference evidence="13 14" key="1">
    <citation type="journal article" date="2019" name="ISME J.">
        <title>Deianiraea, an extracellular bacterium associated with the ciliate Paramecium, suggests an alternative scenario for the evolution of Rickettsiales.</title>
        <authorList>
            <person name="Castelli M."/>
            <person name="Sabaneyeva E."/>
            <person name="Lanzoni O."/>
            <person name="Lebedeva N."/>
            <person name="Floriano A.M."/>
            <person name="Gaiarsa S."/>
            <person name="Benken K."/>
            <person name="Modeo L."/>
            <person name="Bandi C."/>
            <person name="Potekhin A."/>
            <person name="Sassera D."/>
            <person name="Petroni G."/>
        </authorList>
    </citation>
    <scope>NUCLEOTIDE SEQUENCE [LARGE SCALE GENOMIC DNA]</scope>
    <source>
        <strain evidence="13">CyL4-1</strain>
    </source>
</reference>
<evidence type="ECO:0000256" key="6">
    <source>
        <dbReference type="ARBA" id="ARBA00022759"/>
    </source>
</evidence>
<dbReference type="SMART" id="SM00316">
    <property type="entry name" value="S1"/>
    <property type="match status" value="1"/>
</dbReference>
<keyword evidence="3" id="KW-0997">Cell inner membrane</keyword>
<feature type="domain" description="S1 motif" evidence="12">
    <location>
        <begin position="37"/>
        <end position="179"/>
    </location>
</feature>
<proteinExistence type="predicted"/>
<evidence type="ECO:0000256" key="5">
    <source>
        <dbReference type="ARBA" id="ARBA00022723"/>
    </source>
</evidence>
<evidence type="ECO:0000256" key="2">
    <source>
        <dbReference type="ARBA" id="ARBA00022475"/>
    </source>
</evidence>
<keyword evidence="14" id="KW-1185">Reference proteome</keyword>
<dbReference type="PANTHER" id="PTHR30001">
    <property type="entry name" value="RIBONUCLEASE"/>
    <property type="match status" value="1"/>
</dbReference>
<dbReference type="GO" id="GO:0016787">
    <property type="term" value="F:hydrolase activity"/>
    <property type="evidence" value="ECO:0007669"/>
    <property type="project" value="UniProtKB-KW"/>
</dbReference>
<sequence length="656" mass="74893">MEKVVISGSLSSYKIVILDKNDAINDVIFGGSSSKSIKSNIYLAKVTRVEPSLQAAFVEYGEEKSGFLPFSEIHSDYHNNTKTLNEILHGFYTKQAEASKESEDKLNEQDEGIDDLTAIDKIEFSLDESENKQSEMFTEDEKKDKKRIFIQDVIKTGQYLLVQVFRDERGNKGASVTTYITFPTKYCVFTPNNRRLHGVSKRIPDQQERQRLRNAIDTFGINGDFGLVVRTAACDASVQDLKKDYDLAVEHWHQVIEKTKIMKVGLISEAESGIIQSIRDVTTKEAKVVTDSEEIANLVLSLSDKMNIKKEHMMIHRSKDVTLFDKFGITEKLNDLYKDRVNLPSGGYLIINYTEALVAIDVNSGRLVNEKDVENTALKTNLEAVSEIANQLRLRDIGGLIVVDFIDMEEVSNRKKIELKMKDVISLKDRARVQFTAISHFGLMEISRQRLRTGFMESSTLKCNHCNGTGRSFMPEMTLDELYQCLEFEIFKKKYTKFEVKTSFQVESRFASYNKQKISELCKQNGIEFTIIGDPEMKLDSFIMKGLDKESNAFVDVTKFNGLSKIDDLHGGVNGWVGKRDRFEPNAKRNNKQSSRKSQTKIGLVVSSLLKVASIFKSKKKEDKFSKKNKKNYNPRSKTYDNKFSGKKHYNGRRKR</sequence>
<evidence type="ECO:0000256" key="1">
    <source>
        <dbReference type="ARBA" id="ARBA00001946"/>
    </source>
</evidence>
<dbReference type="GO" id="GO:0003723">
    <property type="term" value="F:RNA binding"/>
    <property type="evidence" value="ECO:0007669"/>
    <property type="project" value="UniProtKB-KW"/>
</dbReference>
<dbReference type="AlphaFoldDB" id="A0A5B8XGF3"/>
<keyword evidence="5" id="KW-0479">Metal-binding</keyword>
<evidence type="ECO:0000256" key="10">
    <source>
        <dbReference type="ARBA" id="ARBA00023136"/>
    </source>
</evidence>
<evidence type="ECO:0000256" key="7">
    <source>
        <dbReference type="ARBA" id="ARBA00022801"/>
    </source>
</evidence>
<evidence type="ECO:0000256" key="3">
    <source>
        <dbReference type="ARBA" id="ARBA00022519"/>
    </source>
</evidence>